<dbReference type="InterPro" id="IPR011041">
    <property type="entry name" value="Quinoprot_gluc/sorb_DH_b-prop"/>
</dbReference>
<evidence type="ECO:0000259" key="2">
    <source>
        <dbReference type="Pfam" id="PF22807"/>
    </source>
</evidence>
<feature type="chain" id="PRO_5022064039" evidence="1">
    <location>
        <begin position="19"/>
        <end position="433"/>
    </location>
</feature>
<feature type="signal peptide" evidence="1">
    <location>
        <begin position="1"/>
        <end position="18"/>
    </location>
</feature>
<dbReference type="Gene3D" id="2.120.10.30">
    <property type="entry name" value="TolB, C-terminal domain"/>
    <property type="match status" value="1"/>
</dbReference>
<dbReference type="SUPFAM" id="SSF50952">
    <property type="entry name" value="Soluble quinoprotein glucose dehydrogenase"/>
    <property type="match status" value="1"/>
</dbReference>
<dbReference type="Pfam" id="PF22807">
    <property type="entry name" value="TrAA12"/>
    <property type="match status" value="1"/>
</dbReference>
<accession>A0A545W7I6</accession>
<evidence type="ECO:0000313" key="4">
    <source>
        <dbReference type="Proteomes" id="UP000315783"/>
    </source>
</evidence>
<dbReference type="EMBL" id="SPUK01000003">
    <property type="protein sequence ID" value="TQV98752.1"/>
    <property type="molecule type" value="Genomic_DNA"/>
</dbReference>
<sequence>MPLSRVFVFAMLAGAALADVACPGPAPKASPLAAKGVSWKVLTNQVSHPRQIVQDALGNLLVTEGKGVRRLELDKAEGLDLCIKNTTQLITDPTLNHGLALTADGKTLFASSSTDVYAYTYDAATGTAGPARSVISGMKQTGHVSRTLYVPPENPDLLLVLRGSNDNVDKDTARIESGRSQLRVFQIDDLLGSKQAVDYTEGDVMGWGLRNSVGVGQDPTTGHIWTVENSIDNMHRFGDDIHNSNPGEELNFHGRPNDTEGYHYGRNFGYPGCLSVFDPTNVKDYANGTREPEVGAQFAGDFLPQYTDLWCRRHATPPRITFGSHLAPLDIKFLHDGSAALISFHGSWNRQPPNGYRLSRVSFANGNPVKRAQEADAEEMLLWNSNNADCRRNCFRPVGLLLDKQSRLFMTSDATGELFLVTGTHNKGVTANP</sequence>
<proteinExistence type="predicted"/>
<feature type="domain" description="Pyrroloquinoline quinone-dependent pyranose dehydrogenase beta-propeller" evidence="2">
    <location>
        <begin position="33"/>
        <end position="423"/>
    </location>
</feature>
<evidence type="ECO:0000313" key="3">
    <source>
        <dbReference type="EMBL" id="TQV98752.1"/>
    </source>
</evidence>
<comment type="caution">
    <text evidence="3">The sequence shown here is derived from an EMBL/GenBank/DDBJ whole genome shotgun (WGS) entry which is preliminary data.</text>
</comment>
<keyword evidence="1" id="KW-0732">Signal</keyword>
<dbReference type="Proteomes" id="UP000315783">
    <property type="component" value="Unassembled WGS sequence"/>
</dbReference>
<dbReference type="AlphaFoldDB" id="A0A545W7I6"/>
<organism evidence="3 4">
    <name type="scientific">Cordyceps javanica</name>
    <dbReference type="NCBI Taxonomy" id="43265"/>
    <lineage>
        <taxon>Eukaryota</taxon>
        <taxon>Fungi</taxon>
        <taxon>Dikarya</taxon>
        <taxon>Ascomycota</taxon>
        <taxon>Pezizomycotina</taxon>
        <taxon>Sordariomycetes</taxon>
        <taxon>Hypocreomycetidae</taxon>
        <taxon>Hypocreales</taxon>
        <taxon>Cordycipitaceae</taxon>
        <taxon>Cordyceps</taxon>
    </lineage>
</organism>
<gene>
    <name evidence="3" type="ORF">IF1G_02832</name>
</gene>
<name>A0A545W7I6_9HYPO</name>
<keyword evidence="4" id="KW-1185">Reference proteome</keyword>
<reference evidence="3 4" key="1">
    <citation type="journal article" date="2019" name="Appl. Microbiol. Biotechnol.">
        <title>Genome sequence of Isaria javanica and comparative genome analysis insights into family S53 peptidase evolution in fungal entomopathogens.</title>
        <authorList>
            <person name="Lin R."/>
            <person name="Zhang X."/>
            <person name="Xin B."/>
            <person name="Zou M."/>
            <person name="Gao Y."/>
            <person name="Qin F."/>
            <person name="Hu Q."/>
            <person name="Xie B."/>
            <person name="Cheng X."/>
        </authorList>
    </citation>
    <scope>NUCLEOTIDE SEQUENCE [LARGE SCALE GENOMIC DNA]</scope>
    <source>
        <strain evidence="3 4">IJ1G</strain>
    </source>
</reference>
<dbReference type="InterPro" id="IPR011042">
    <property type="entry name" value="6-blade_b-propeller_TolB-like"/>
</dbReference>
<dbReference type="InterPro" id="IPR054539">
    <property type="entry name" value="Beta-prop_PDH"/>
</dbReference>
<dbReference type="OrthoDB" id="507128at2759"/>
<dbReference type="PROSITE" id="PS50007">
    <property type="entry name" value="PIPLC_X_DOMAIN"/>
    <property type="match status" value="1"/>
</dbReference>
<dbReference type="STRING" id="43265.A0A545W7I6"/>
<protein>
    <submittedName>
        <fullName evidence="3">Soluble quinoprotein glucose/sorbosone dehydrogenase</fullName>
    </submittedName>
</protein>
<evidence type="ECO:0000256" key="1">
    <source>
        <dbReference type="SAM" id="SignalP"/>
    </source>
</evidence>